<comment type="caution">
    <text evidence="1">The sequence shown here is derived from an EMBL/GenBank/DDBJ whole genome shotgun (WGS) entry which is preliminary data.</text>
</comment>
<name>A0A1F4UTJ2_UNCKA</name>
<dbReference type="EMBL" id="MEVF01000043">
    <property type="protein sequence ID" value="OGC48222.1"/>
    <property type="molecule type" value="Genomic_DNA"/>
</dbReference>
<organism evidence="1 2">
    <name type="scientific">candidate division WWE3 bacterium RIFCSPLOWO2_01_FULL_37_15</name>
    <dbReference type="NCBI Taxonomy" id="1802622"/>
    <lineage>
        <taxon>Bacteria</taxon>
        <taxon>Katanobacteria</taxon>
    </lineage>
</organism>
<dbReference type="InterPro" id="IPR029063">
    <property type="entry name" value="SAM-dependent_MTases_sf"/>
</dbReference>
<dbReference type="CDD" id="cd02440">
    <property type="entry name" value="AdoMet_MTases"/>
    <property type="match status" value="1"/>
</dbReference>
<dbReference type="Pfam" id="PF13489">
    <property type="entry name" value="Methyltransf_23"/>
    <property type="match status" value="1"/>
</dbReference>
<reference evidence="1 2" key="1">
    <citation type="journal article" date="2016" name="Nat. Commun.">
        <title>Thousands of microbial genomes shed light on interconnected biogeochemical processes in an aquifer system.</title>
        <authorList>
            <person name="Anantharaman K."/>
            <person name="Brown C.T."/>
            <person name="Hug L.A."/>
            <person name="Sharon I."/>
            <person name="Castelle C.J."/>
            <person name="Probst A.J."/>
            <person name="Thomas B.C."/>
            <person name="Singh A."/>
            <person name="Wilkins M.J."/>
            <person name="Karaoz U."/>
            <person name="Brodie E.L."/>
            <person name="Williams K.H."/>
            <person name="Hubbard S.S."/>
            <person name="Banfield J.F."/>
        </authorList>
    </citation>
    <scope>NUCLEOTIDE SEQUENCE [LARGE SCALE GENOMIC DNA]</scope>
</reference>
<dbReference type="AlphaFoldDB" id="A0A1F4UTJ2"/>
<sequence length="292" mass="33630">METTIKKLNKCRLCKSTDYKVLFIKYGYEVAKCSECGLTFLNFDPDEEFFSNYYSEDFFNDPGIKHAYSDYEKEAESLKKSFKSRVDIIHKYCDSGILLDVGCATGAFMEVASSKWDVYGVDVSAYAIEQAKKKNLEVFSGVLKDSPYIYQKFDVATLWDTIEHVSDPLETIQQLNEMTKPGSVVALTTGDVGSLVAKLSGKYWHLYNIPQHLSYFDKNTITRMFKESGFEVVEIIYPSIQLSLDYLLFRLVTFYKLKFAFNFYKLLKKTGILRPNLNINLYDIMLVVAKKL</sequence>
<dbReference type="Proteomes" id="UP000177458">
    <property type="component" value="Unassembled WGS sequence"/>
</dbReference>
<gene>
    <name evidence="1" type="ORF">A3A69_02470</name>
</gene>
<dbReference type="Gene3D" id="3.40.50.150">
    <property type="entry name" value="Vaccinia Virus protein VP39"/>
    <property type="match status" value="1"/>
</dbReference>
<proteinExistence type="predicted"/>
<protein>
    <recommendedName>
        <fullName evidence="3">Methyltransferase domain-containing protein</fullName>
    </recommendedName>
</protein>
<dbReference type="PANTHER" id="PTHR43861">
    <property type="entry name" value="TRANS-ACONITATE 2-METHYLTRANSFERASE-RELATED"/>
    <property type="match status" value="1"/>
</dbReference>
<accession>A0A1F4UTJ2</accession>
<evidence type="ECO:0000313" key="1">
    <source>
        <dbReference type="EMBL" id="OGC48222.1"/>
    </source>
</evidence>
<dbReference type="SUPFAM" id="SSF53335">
    <property type="entry name" value="S-adenosyl-L-methionine-dependent methyltransferases"/>
    <property type="match status" value="1"/>
</dbReference>
<dbReference type="PANTHER" id="PTHR43861:SF6">
    <property type="entry name" value="METHYLTRANSFERASE TYPE 11"/>
    <property type="match status" value="1"/>
</dbReference>
<evidence type="ECO:0008006" key="3">
    <source>
        <dbReference type="Google" id="ProtNLM"/>
    </source>
</evidence>
<evidence type="ECO:0000313" key="2">
    <source>
        <dbReference type="Proteomes" id="UP000177458"/>
    </source>
</evidence>